<name>A0AAV6VCF6_9ARAC</name>
<organism evidence="1 2">
    <name type="scientific">Oedothorax gibbosus</name>
    <dbReference type="NCBI Taxonomy" id="931172"/>
    <lineage>
        <taxon>Eukaryota</taxon>
        <taxon>Metazoa</taxon>
        <taxon>Ecdysozoa</taxon>
        <taxon>Arthropoda</taxon>
        <taxon>Chelicerata</taxon>
        <taxon>Arachnida</taxon>
        <taxon>Araneae</taxon>
        <taxon>Araneomorphae</taxon>
        <taxon>Entelegynae</taxon>
        <taxon>Araneoidea</taxon>
        <taxon>Linyphiidae</taxon>
        <taxon>Erigoninae</taxon>
        <taxon>Oedothorax</taxon>
    </lineage>
</organism>
<protein>
    <submittedName>
        <fullName evidence="1">Uncharacterized protein</fullName>
    </submittedName>
</protein>
<sequence length="72" mass="8169">MLARYIREVNVHVYPTTTEPVTKDPEISTMSTCSIAGHSVDDDRNEQQDGLRNNMLVNLEAGERNLASYNMR</sequence>
<dbReference type="EMBL" id="JAFNEN010000104">
    <property type="protein sequence ID" value="KAG8194339.1"/>
    <property type="molecule type" value="Genomic_DNA"/>
</dbReference>
<gene>
    <name evidence="1" type="ORF">JTE90_029212</name>
</gene>
<dbReference type="Proteomes" id="UP000827092">
    <property type="component" value="Unassembled WGS sequence"/>
</dbReference>
<accession>A0AAV6VCF6</accession>
<evidence type="ECO:0000313" key="1">
    <source>
        <dbReference type="EMBL" id="KAG8194339.1"/>
    </source>
</evidence>
<keyword evidence="2" id="KW-1185">Reference proteome</keyword>
<dbReference type="AlphaFoldDB" id="A0AAV6VCF6"/>
<comment type="caution">
    <text evidence="1">The sequence shown here is derived from an EMBL/GenBank/DDBJ whole genome shotgun (WGS) entry which is preliminary data.</text>
</comment>
<reference evidence="1 2" key="1">
    <citation type="journal article" date="2022" name="Nat. Ecol. Evol.">
        <title>A masculinizing supergene underlies an exaggerated male reproductive morph in a spider.</title>
        <authorList>
            <person name="Hendrickx F."/>
            <person name="De Corte Z."/>
            <person name="Sonet G."/>
            <person name="Van Belleghem S.M."/>
            <person name="Kostlbacher S."/>
            <person name="Vangestel C."/>
        </authorList>
    </citation>
    <scope>NUCLEOTIDE SEQUENCE [LARGE SCALE GENOMIC DNA]</scope>
    <source>
        <strain evidence="1">W744_W776</strain>
    </source>
</reference>
<evidence type="ECO:0000313" key="2">
    <source>
        <dbReference type="Proteomes" id="UP000827092"/>
    </source>
</evidence>
<proteinExistence type="predicted"/>